<dbReference type="InterPro" id="IPR050217">
    <property type="entry name" value="Peroxiredoxin"/>
</dbReference>
<dbReference type="Pfam" id="PF00578">
    <property type="entry name" value="AhpC-TSA"/>
    <property type="match status" value="1"/>
</dbReference>
<keyword evidence="5 9" id="KW-0560">Oxidoreductase</keyword>
<comment type="similarity">
    <text evidence="1">Belongs to the peroxiredoxin family. AhpC/Prx1 subfamily.</text>
</comment>
<dbReference type="Gene3D" id="3.30.1020.10">
    <property type="entry name" value="Antioxidant, Horf6, Chain A, domain2"/>
    <property type="match status" value="1"/>
</dbReference>
<reference evidence="9" key="1">
    <citation type="submission" date="2019-08" db="EMBL/GenBank/DDBJ databases">
        <authorList>
            <person name="Kucharzyk K."/>
            <person name="Murdoch R.W."/>
            <person name="Higgins S."/>
            <person name="Loffler F."/>
        </authorList>
    </citation>
    <scope>NUCLEOTIDE SEQUENCE</scope>
</reference>
<keyword evidence="4" id="KW-0049">Antioxidant</keyword>
<keyword evidence="3 9" id="KW-0575">Peroxidase</keyword>
<dbReference type="PROSITE" id="PS51352">
    <property type="entry name" value="THIOREDOXIN_2"/>
    <property type="match status" value="1"/>
</dbReference>
<dbReference type="HAMAP" id="MF_00401">
    <property type="entry name" value="Peroxiredoxin"/>
    <property type="match status" value="1"/>
</dbReference>
<dbReference type="NCBIfam" id="NF009668">
    <property type="entry name" value="PRK13189.1"/>
    <property type="match status" value="1"/>
</dbReference>
<name>A0A644UKK8_9ZZZZ</name>
<dbReference type="SUPFAM" id="SSF52833">
    <property type="entry name" value="Thioredoxin-like"/>
    <property type="match status" value="1"/>
</dbReference>
<dbReference type="Pfam" id="PF10417">
    <property type="entry name" value="1-cysPrx_C"/>
    <property type="match status" value="1"/>
</dbReference>
<accession>A0A644UKK8</accession>
<dbReference type="EMBL" id="VSSQ01000127">
    <property type="protein sequence ID" value="MPL79470.1"/>
    <property type="molecule type" value="Genomic_DNA"/>
</dbReference>
<keyword evidence="2" id="KW-0963">Cytoplasm</keyword>
<protein>
    <submittedName>
        <fullName evidence="9">Peroxiredoxin</fullName>
        <ecNumber evidence="9">1.11.1.15</ecNumber>
    </submittedName>
</protein>
<dbReference type="AlphaFoldDB" id="A0A644UKK8"/>
<dbReference type="GO" id="GO:0006979">
    <property type="term" value="P:response to oxidative stress"/>
    <property type="evidence" value="ECO:0007669"/>
    <property type="project" value="TreeGrafter"/>
</dbReference>
<evidence type="ECO:0000256" key="4">
    <source>
        <dbReference type="ARBA" id="ARBA00022862"/>
    </source>
</evidence>
<dbReference type="GO" id="GO:0005829">
    <property type="term" value="C:cytosol"/>
    <property type="evidence" value="ECO:0007669"/>
    <property type="project" value="TreeGrafter"/>
</dbReference>
<dbReference type="InterPro" id="IPR045020">
    <property type="entry name" value="PRX_1cys"/>
</dbReference>
<evidence type="ECO:0000256" key="5">
    <source>
        <dbReference type="ARBA" id="ARBA00023002"/>
    </source>
</evidence>
<dbReference type="EC" id="1.11.1.15" evidence="9"/>
<sequence length="256" mass="29264">MEKTPVHPMDEEKQQNICCYHHHHRFHRYNDGHPHSGPKMPLIGETAPSFEAVTTQGPIRFPDDYAGKWVILFSHPADFTPVCTTEFMTFASMADEFAALNTELIGLSVDSLYAHIAWLRKIQELEWNGKKNIEVKFPLIEDIRMDVANKFGMIQPGQSNTQAVRAVFVIDPQAKIRTILYYPLSTGRNFDEIKRIILALQKADSDQVATPADWRPGDDVIVPTAGSCGTAKERMESTNDDQYCLDWFMCFRREKK</sequence>
<organism evidence="9">
    <name type="scientific">bioreactor metagenome</name>
    <dbReference type="NCBI Taxonomy" id="1076179"/>
    <lineage>
        <taxon>unclassified sequences</taxon>
        <taxon>metagenomes</taxon>
        <taxon>ecological metagenomes</taxon>
    </lineage>
</organism>
<evidence type="ECO:0000256" key="6">
    <source>
        <dbReference type="ARBA" id="ARBA00023284"/>
    </source>
</evidence>
<evidence type="ECO:0000256" key="1">
    <source>
        <dbReference type="ARBA" id="ARBA00009796"/>
    </source>
</evidence>
<dbReference type="InterPro" id="IPR000866">
    <property type="entry name" value="AhpC/TSA"/>
</dbReference>
<dbReference type="PANTHER" id="PTHR10681">
    <property type="entry name" value="THIOREDOXIN PEROXIDASE"/>
    <property type="match status" value="1"/>
</dbReference>
<dbReference type="InterPro" id="IPR019479">
    <property type="entry name" value="Peroxiredoxin_C"/>
</dbReference>
<dbReference type="GO" id="GO:0045454">
    <property type="term" value="P:cell redox homeostasis"/>
    <property type="evidence" value="ECO:0007669"/>
    <property type="project" value="TreeGrafter"/>
</dbReference>
<dbReference type="InterPro" id="IPR022915">
    <property type="entry name" value="Peroxiredoxin_TDXH"/>
</dbReference>
<dbReference type="PANTHER" id="PTHR10681:SF128">
    <property type="entry name" value="THIOREDOXIN-DEPENDENT PEROXIDE REDUCTASE, MITOCHONDRIAL"/>
    <property type="match status" value="1"/>
</dbReference>
<keyword evidence="6" id="KW-0676">Redox-active center</keyword>
<dbReference type="Gene3D" id="3.40.30.10">
    <property type="entry name" value="Glutaredoxin"/>
    <property type="match status" value="1"/>
</dbReference>
<evidence type="ECO:0000256" key="3">
    <source>
        <dbReference type="ARBA" id="ARBA00022559"/>
    </source>
</evidence>
<dbReference type="InterPro" id="IPR013766">
    <property type="entry name" value="Thioredoxin_domain"/>
</dbReference>
<dbReference type="GO" id="GO:0033554">
    <property type="term" value="P:cellular response to stress"/>
    <property type="evidence" value="ECO:0007669"/>
    <property type="project" value="TreeGrafter"/>
</dbReference>
<dbReference type="FunFam" id="3.40.30.10:FF:000011">
    <property type="entry name" value="Peroxiredoxin PRX1"/>
    <property type="match status" value="1"/>
</dbReference>
<evidence type="ECO:0000256" key="2">
    <source>
        <dbReference type="ARBA" id="ARBA00022490"/>
    </source>
</evidence>
<proteinExistence type="inferred from homology"/>
<gene>
    <name evidence="9" type="ORF">SDC9_25349</name>
</gene>
<feature type="domain" description="Thioredoxin" evidence="8">
    <location>
        <begin position="41"/>
        <end position="202"/>
    </location>
</feature>
<dbReference type="CDD" id="cd03016">
    <property type="entry name" value="PRX_1cys"/>
    <property type="match status" value="1"/>
</dbReference>
<dbReference type="InterPro" id="IPR036249">
    <property type="entry name" value="Thioredoxin-like_sf"/>
</dbReference>
<dbReference type="GO" id="GO:0042744">
    <property type="term" value="P:hydrogen peroxide catabolic process"/>
    <property type="evidence" value="ECO:0007669"/>
    <property type="project" value="TreeGrafter"/>
</dbReference>
<evidence type="ECO:0000256" key="7">
    <source>
        <dbReference type="ARBA" id="ARBA00025719"/>
    </source>
</evidence>
<comment type="similarity">
    <text evidence="7">Belongs to the peroxiredoxin family. Prx6 subfamily.</text>
</comment>
<dbReference type="GO" id="GO:0008379">
    <property type="term" value="F:thioredoxin peroxidase activity"/>
    <property type="evidence" value="ECO:0007669"/>
    <property type="project" value="TreeGrafter"/>
</dbReference>
<comment type="caution">
    <text evidence="9">The sequence shown here is derived from an EMBL/GenBank/DDBJ whole genome shotgun (WGS) entry which is preliminary data.</text>
</comment>
<evidence type="ECO:0000259" key="8">
    <source>
        <dbReference type="PROSITE" id="PS51352"/>
    </source>
</evidence>
<evidence type="ECO:0000313" key="9">
    <source>
        <dbReference type="EMBL" id="MPL79470.1"/>
    </source>
</evidence>